<reference evidence="2" key="1">
    <citation type="submission" date="2016-03" db="EMBL/GenBank/DDBJ databases">
        <authorList>
            <person name="Guldener U."/>
        </authorList>
    </citation>
    <scope>NUCLEOTIDE SEQUENCE [LARGE SCALE GENOMIC DNA]</scope>
    <source>
        <strain evidence="2">04CH-RAC-A.6.1</strain>
    </source>
</reference>
<dbReference type="OrthoDB" id="2897099at2759"/>
<name>A0A1E1JRM0_9HELO</name>
<proteinExistence type="predicted"/>
<protein>
    <submittedName>
        <fullName evidence="1">Uncharacterized protein</fullName>
    </submittedName>
</protein>
<evidence type="ECO:0000313" key="1">
    <source>
        <dbReference type="EMBL" id="CZS88301.1"/>
    </source>
</evidence>
<keyword evidence="2" id="KW-1185">Reference proteome</keyword>
<accession>A0A1E1JRM0</accession>
<gene>
    <name evidence="1" type="ORF">RAG0_00021</name>
</gene>
<dbReference type="Proteomes" id="UP000178912">
    <property type="component" value="Unassembled WGS sequence"/>
</dbReference>
<dbReference type="EMBL" id="FJUX01000001">
    <property type="protein sequence ID" value="CZS88301.1"/>
    <property type="molecule type" value="Genomic_DNA"/>
</dbReference>
<organism evidence="1 2">
    <name type="scientific">Rhynchosporium agropyri</name>
    <dbReference type="NCBI Taxonomy" id="914238"/>
    <lineage>
        <taxon>Eukaryota</taxon>
        <taxon>Fungi</taxon>
        <taxon>Dikarya</taxon>
        <taxon>Ascomycota</taxon>
        <taxon>Pezizomycotina</taxon>
        <taxon>Leotiomycetes</taxon>
        <taxon>Helotiales</taxon>
        <taxon>Ploettnerulaceae</taxon>
        <taxon>Rhynchosporium</taxon>
    </lineage>
</organism>
<sequence length="611" mass="66874">MGISPQTTVFKAMGEPNEISLEVMKSSFSSGLDVLTRAIFTSSTEFTDPLSFPEHTTLGTCHFYTTNTTPIQQRNKLRANEIRKVCQNHGWLAGWYALSQQAPECGLHEHFINDVRTCVEVYSRIRVSTNTKSALDVSITVKSSPNTDSMHEIGPKGLGGKAWLVDPDYMEVRDRWSSSGYAPMGPPTLFGWNAMNKKSMDTQDEGSCRSMQMLGTVDYDLDLDGAHDIGFAHSLEEASKNVLKRGSRIQGGAVAALLNSDLQRFVRSVQMEWVEEGAGSYIIGPEDVSVDDWVKTNAIDCAAIMGFGYQDSSRHAISLKGVFVGNLLANMHDSLYDMGCSSRMSTVMYARGSGVKGHKIHQATAAVAIACFDKIAGRIYQMTDSDTLYYGDCMGIIAFSWSAFNGRYRTWERFVKYSRQLKRSNSAEAGEILGLARKCPVLKEETSDADIATAWEEALGPGGSEKLTERNCVSQPDICKPCNILFIDAINTTDDAVRGIEGLPQSVSSCRALGLAAAIRRAAVFAASDTCCDVCACRIGNWGDSVAYRVLVALMKSEEKASAREWLLQNYIVGCVDFWPISVPSVLAGFDMVGDLKYDNGAMGIRDVVDC</sequence>
<dbReference type="AlphaFoldDB" id="A0A1E1JRM0"/>
<evidence type="ECO:0000313" key="2">
    <source>
        <dbReference type="Proteomes" id="UP000178912"/>
    </source>
</evidence>